<name>A0ABV8Q5E0_9MICO</name>
<dbReference type="SUPFAM" id="SSF143011">
    <property type="entry name" value="RelE-like"/>
    <property type="match status" value="1"/>
</dbReference>
<dbReference type="RefSeq" id="WP_390227407.1">
    <property type="nucleotide sequence ID" value="NZ_JBHSCN010000003.1"/>
</dbReference>
<dbReference type="EMBL" id="JBHSCN010000003">
    <property type="protein sequence ID" value="MFC4242543.1"/>
    <property type="molecule type" value="Genomic_DNA"/>
</dbReference>
<protein>
    <submittedName>
        <fullName evidence="3">Type II toxin-antitoxin system RelE/ParE family toxin</fullName>
    </submittedName>
</protein>
<accession>A0ABV8Q5E0</accession>
<reference evidence="4" key="1">
    <citation type="journal article" date="2019" name="Int. J. Syst. Evol. Microbiol.">
        <title>The Global Catalogue of Microorganisms (GCM) 10K type strain sequencing project: providing services to taxonomists for standard genome sequencing and annotation.</title>
        <authorList>
            <consortium name="The Broad Institute Genomics Platform"/>
            <consortium name="The Broad Institute Genome Sequencing Center for Infectious Disease"/>
            <person name="Wu L."/>
            <person name="Ma J."/>
        </authorList>
    </citation>
    <scope>NUCLEOTIDE SEQUENCE [LARGE SCALE GENOMIC DNA]</scope>
    <source>
        <strain evidence="4">CGMCC 1.10363</strain>
    </source>
</reference>
<dbReference type="NCBIfam" id="TIGR02385">
    <property type="entry name" value="RelE_StbE"/>
    <property type="match status" value="1"/>
</dbReference>
<dbReference type="InterPro" id="IPR007712">
    <property type="entry name" value="RelE/ParE_toxin"/>
</dbReference>
<evidence type="ECO:0000256" key="2">
    <source>
        <dbReference type="ARBA" id="ARBA00022649"/>
    </source>
</evidence>
<evidence type="ECO:0000256" key="1">
    <source>
        <dbReference type="ARBA" id="ARBA00006226"/>
    </source>
</evidence>
<dbReference type="PANTHER" id="PTHR35601">
    <property type="entry name" value="TOXIN RELE"/>
    <property type="match status" value="1"/>
</dbReference>
<dbReference type="Gene3D" id="3.30.2310.20">
    <property type="entry name" value="RelE-like"/>
    <property type="match status" value="1"/>
</dbReference>
<keyword evidence="4" id="KW-1185">Reference proteome</keyword>
<dbReference type="PANTHER" id="PTHR35601:SF1">
    <property type="entry name" value="TOXIN RELE"/>
    <property type="match status" value="1"/>
</dbReference>
<organism evidence="3 4">
    <name type="scientific">Gryllotalpicola reticulitermitis</name>
    <dbReference type="NCBI Taxonomy" id="1184153"/>
    <lineage>
        <taxon>Bacteria</taxon>
        <taxon>Bacillati</taxon>
        <taxon>Actinomycetota</taxon>
        <taxon>Actinomycetes</taxon>
        <taxon>Micrococcales</taxon>
        <taxon>Microbacteriaceae</taxon>
        <taxon>Gryllotalpicola</taxon>
    </lineage>
</organism>
<keyword evidence="2" id="KW-1277">Toxin-antitoxin system</keyword>
<gene>
    <name evidence="3" type="ORF">ACFOYW_04085</name>
</gene>
<sequence length="90" mass="10665">MSRWRLETAQQFEKTARRLDKAVLRRIKTYLDEVCELDDPRQRGKALTADLAGYWRYRVGDWRVIVEIRDFALVIVAIGLGHRSDVYRGR</sequence>
<proteinExistence type="inferred from homology"/>
<evidence type="ECO:0000313" key="3">
    <source>
        <dbReference type="EMBL" id="MFC4242543.1"/>
    </source>
</evidence>
<dbReference type="Proteomes" id="UP001595900">
    <property type="component" value="Unassembled WGS sequence"/>
</dbReference>
<comment type="similarity">
    <text evidence="1">Belongs to the RelE toxin family.</text>
</comment>
<evidence type="ECO:0000313" key="4">
    <source>
        <dbReference type="Proteomes" id="UP001595900"/>
    </source>
</evidence>
<comment type="caution">
    <text evidence="3">The sequence shown here is derived from an EMBL/GenBank/DDBJ whole genome shotgun (WGS) entry which is preliminary data.</text>
</comment>
<dbReference type="Pfam" id="PF05016">
    <property type="entry name" value="ParE_toxin"/>
    <property type="match status" value="1"/>
</dbReference>
<dbReference type="InterPro" id="IPR035093">
    <property type="entry name" value="RelE/ParE_toxin_dom_sf"/>
</dbReference>